<evidence type="ECO:0000313" key="3">
    <source>
        <dbReference type="Proteomes" id="UP000292564"/>
    </source>
</evidence>
<sequence length="54" mass="5607">MARKSSAGSGFPIFIGVVIAIVSLTQDNYQGAAFAIGFGAILSLVMYVRGRRAG</sequence>
<dbReference type="Proteomes" id="UP000292564">
    <property type="component" value="Unassembled WGS sequence"/>
</dbReference>
<gene>
    <name evidence="2" type="ORF">EV385_3154</name>
</gene>
<dbReference type="AlphaFoldDB" id="A0A4Q7ZM57"/>
<keyword evidence="1" id="KW-0472">Membrane</keyword>
<dbReference type="EMBL" id="SHKY01000001">
    <property type="protein sequence ID" value="RZU51339.1"/>
    <property type="molecule type" value="Genomic_DNA"/>
</dbReference>
<comment type="caution">
    <text evidence="2">The sequence shown here is derived from an EMBL/GenBank/DDBJ whole genome shotgun (WGS) entry which is preliminary data.</text>
</comment>
<keyword evidence="1" id="KW-0812">Transmembrane</keyword>
<protein>
    <submittedName>
        <fullName evidence="2">Uncharacterized protein</fullName>
    </submittedName>
</protein>
<keyword evidence="3" id="KW-1185">Reference proteome</keyword>
<feature type="transmembrane region" description="Helical" evidence="1">
    <location>
        <begin position="31"/>
        <end position="48"/>
    </location>
</feature>
<dbReference type="RefSeq" id="WP_165449333.1">
    <property type="nucleotide sequence ID" value="NZ_SHKY01000001.1"/>
</dbReference>
<proteinExistence type="predicted"/>
<name>A0A4Q7ZM57_9ACTN</name>
<keyword evidence="1" id="KW-1133">Transmembrane helix</keyword>
<evidence type="ECO:0000313" key="2">
    <source>
        <dbReference type="EMBL" id="RZU51339.1"/>
    </source>
</evidence>
<reference evidence="2 3" key="1">
    <citation type="submission" date="2019-02" db="EMBL/GenBank/DDBJ databases">
        <title>Sequencing the genomes of 1000 actinobacteria strains.</title>
        <authorList>
            <person name="Klenk H.-P."/>
        </authorList>
    </citation>
    <scope>NUCLEOTIDE SEQUENCE [LARGE SCALE GENOMIC DNA]</scope>
    <source>
        <strain evidence="2 3">DSM 45162</strain>
    </source>
</reference>
<accession>A0A4Q7ZM57</accession>
<evidence type="ECO:0000256" key="1">
    <source>
        <dbReference type="SAM" id="Phobius"/>
    </source>
</evidence>
<feature type="transmembrane region" description="Helical" evidence="1">
    <location>
        <begin position="7"/>
        <end position="25"/>
    </location>
</feature>
<organism evidence="2 3">
    <name type="scientific">Krasilnikovia cinnamomea</name>
    <dbReference type="NCBI Taxonomy" id="349313"/>
    <lineage>
        <taxon>Bacteria</taxon>
        <taxon>Bacillati</taxon>
        <taxon>Actinomycetota</taxon>
        <taxon>Actinomycetes</taxon>
        <taxon>Micromonosporales</taxon>
        <taxon>Micromonosporaceae</taxon>
        <taxon>Krasilnikovia</taxon>
    </lineage>
</organism>